<name>W7TZD5_9STRA</name>
<keyword evidence="2" id="KW-0472">Membrane</keyword>
<proteinExistence type="predicted"/>
<evidence type="ECO:0000256" key="1">
    <source>
        <dbReference type="SAM" id="MobiDB-lite"/>
    </source>
</evidence>
<keyword evidence="4" id="KW-1185">Reference proteome</keyword>
<keyword evidence="2" id="KW-0812">Transmembrane</keyword>
<keyword evidence="2" id="KW-1133">Transmembrane helix</keyword>
<accession>W7TZD5</accession>
<comment type="caution">
    <text evidence="3">The sequence shown here is derived from an EMBL/GenBank/DDBJ whole genome shotgun (WGS) entry which is preliminary data.</text>
</comment>
<organism evidence="3 4">
    <name type="scientific">Nannochloropsis gaditana</name>
    <dbReference type="NCBI Taxonomy" id="72520"/>
    <lineage>
        <taxon>Eukaryota</taxon>
        <taxon>Sar</taxon>
        <taxon>Stramenopiles</taxon>
        <taxon>Ochrophyta</taxon>
        <taxon>Eustigmatophyceae</taxon>
        <taxon>Eustigmatales</taxon>
        <taxon>Monodopsidaceae</taxon>
        <taxon>Nannochloropsis</taxon>
    </lineage>
</organism>
<evidence type="ECO:0000313" key="4">
    <source>
        <dbReference type="Proteomes" id="UP000019335"/>
    </source>
</evidence>
<reference evidence="3 4" key="1">
    <citation type="journal article" date="2014" name="Mol. Plant">
        <title>Chromosome Scale Genome Assembly and Transcriptome Profiling of Nannochloropsis gaditana in Nitrogen Depletion.</title>
        <authorList>
            <person name="Corteggiani Carpinelli E."/>
            <person name="Telatin A."/>
            <person name="Vitulo N."/>
            <person name="Forcato C."/>
            <person name="D'Angelo M."/>
            <person name="Schiavon R."/>
            <person name="Vezzi A."/>
            <person name="Giacometti G.M."/>
            <person name="Morosinotto T."/>
            <person name="Valle G."/>
        </authorList>
    </citation>
    <scope>NUCLEOTIDE SEQUENCE [LARGE SCALE GENOMIC DNA]</scope>
    <source>
        <strain evidence="3 4">B-31</strain>
    </source>
</reference>
<feature type="transmembrane region" description="Helical" evidence="2">
    <location>
        <begin position="125"/>
        <end position="145"/>
    </location>
</feature>
<evidence type="ECO:0000313" key="3">
    <source>
        <dbReference type="EMBL" id="EWM26006.1"/>
    </source>
</evidence>
<feature type="transmembrane region" description="Helical" evidence="2">
    <location>
        <begin position="74"/>
        <end position="96"/>
    </location>
</feature>
<protein>
    <recommendedName>
        <fullName evidence="5">Transmembrane protein</fullName>
    </recommendedName>
</protein>
<dbReference type="EMBL" id="AZIL01000784">
    <property type="protein sequence ID" value="EWM26006.1"/>
    <property type="molecule type" value="Genomic_DNA"/>
</dbReference>
<gene>
    <name evidence="3" type="ORF">Naga_100499g1</name>
</gene>
<sequence length="165" mass="19092">MGDRSLKVSSRERVNGRVERREGGERLGHCLKPLSVSCFIEGLQQEILSLRLDLPPSVPYLTLSHHVASCHLSCAFPFHCLHVLLLNLVISVTFYARTPSLSLLRAFSFFRLPSVNLRANRFLDILFFFRYFLRFLVSSLLLLLFDKYAFCWKKQGEGRVVRPLF</sequence>
<evidence type="ECO:0000256" key="2">
    <source>
        <dbReference type="SAM" id="Phobius"/>
    </source>
</evidence>
<feature type="region of interest" description="Disordered" evidence="1">
    <location>
        <begin position="1"/>
        <end position="20"/>
    </location>
</feature>
<dbReference type="AlphaFoldDB" id="W7TZD5"/>
<dbReference type="Proteomes" id="UP000019335">
    <property type="component" value="Chromosome 10"/>
</dbReference>
<evidence type="ECO:0008006" key="5">
    <source>
        <dbReference type="Google" id="ProtNLM"/>
    </source>
</evidence>